<accession>A0A6I2L3T1</accession>
<sequence>MDWDVIEVKPQGDHLLLVRFKDGLEGTVKFLPSAFRGVFAHLRDTVQFERVAVLDGVVTWPGEIDLAPDAMHAEISRSGQWILS</sequence>
<protein>
    <submittedName>
        <fullName evidence="1">DUF2442 domain-containing protein</fullName>
    </submittedName>
</protein>
<dbReference type="InterPro" id="IPR018841">
    <property type="entry name" value="DUF2442"/>
</dbReference>
<evidence type="ECO:0000313" key="2">
    <source>
        <dbReference type="Proteomes" id="UP000433309"/>
    </source>
</evidence>
<name>A0A6I2L3T1_9BURK</name>
<reference evidence="1 2" key="1">
    <citation type="submission" date="2019-11" db="EMBL/GenBank/DDBJ databases">
        <title>Novel species isolated from a subtropical stream in China.</title>
        <authorList>
            <person name="Lu H."/>
        </authorList>
    </citation>
    <scope>NUCLEOTIDE SEQUENCE [LARGE SCALE GENOMIC DNA]</scope>
    <source>
        <strain evidence="1 2">FT80W</strain>
    </source>
</reference>
<dbReference type="RefSeq" id="WP_154380560.1">
    <property type="nucleotide sequence ID" value="NZ_WKJK01000013.1"/>
</dbReference>
<proteinExistence type="predicted"/>
<dbReference type="InterPro" id="IPR036782">
    <property type="entry name" value="NE0471-like_N"/>
</dbReference>
<dbReference type="EMBL" id="WKJK01000013">
    <property type="protein sequence ID" value="MRW92791.1"/>
    <property type="molecule type" value="Genomic_DNA"/>
</dbReference>
<dbReference type="Pfam" id="PF10387">
    <property type="entry name" value="DUF2442"/>
    <property type="match status" value="1"/>
</dbReference>
<gene>
    <name evidence="1" type="ORF">GJ699_22590</name>
</gene>
<dbReference type="Gene3D" id="3.30.2020.10">
    <property type="entry name" value="NE0471-like N-terminal domain"/>
    <property type="match status" value="1"/>
</dbReference>
<evidence type="ECO:0000313" key="1">
    <source>
        <dbReference type="EMBL" id="MRW92791.1"/>
    </source>
</evidence>
<dbReference type="SUPFAM" id="SSF143880">
    <property type="entry name" value="NE0471 N-terminal domain-like"/>
    <property type="match status" value="1"/>
</dbReference>
<dbReference type="Proteomes" id="UP000433309">
    <property type="component" value="Unassembled WGS sequence"/>
</dbReference>
<dbReference type="AlphaFoldDB" id="A0A6I2L3T1"/>
<organism evidence="1 2">
    <name type="scientific">Duganella guangzhouensis</name>
    <dbReference type="NCBI Taxonomy" id="2666084"/>
    <lineage>
        <taxon>Bacteria</taxon>
        <taxon>Pseudomonadati</taxon>
        <taxon>Pseudomonadota</taxon>
        <taxon>Betaproteobacteria</taxon>
        <taxon>Burkholderiales</taxon>
        <taxon>Oxalobacteraceae</taxon>
        <taxon>Telluria group</taxon>
        <taxon>Duganella</taxon>
    </lineage>
</organism>
<keyword evidence="2" id="KW-1185">Reference proteome</keyword>
<comment type="caution">
    <text evidence="1">The sequence shown here is derived from an EMBL/GenBank/DDBJ whole genome shotgun (WGS) entry which is preliminary data.</text>
</comment>